<dbReference type="PATRIC" id="fig|796943.3.peg.1118"/>
<dbReference type="HOGENOM" id="CLU_3009891_0_0_9"/>
<evidence type="ECO:0000313" key="2">
    <source>
        <dbReference type="Proteomes" id="UP000018461"/>
    </source>
</evidence>
<gene>
    <name evidence="1" type="ORF">HMPREF9625_00717</name>
</gene>
<protein>
    <submittedName>
        <fullName evidence="1">Uncharacterized protein</fullName>
    </submittedName>
</protein>
<dbReference type="Proteomes" id="UP000018461">
    <property type="component" value="Unassembled WGS sequence"/>
</dbReference>
<reference evidence="1" key="2">
    <citation type="submission" date="2013-03" db="EMBL/GenBank/DDBJ databases">
        <title>The Genome Sequence of Oribacterium sp. ACB1.</title>
        <authorList>
            <consortium name="The Broad Institute Genomics Platform"/>
            <consortium name="The Broad Institute Genome Sequencing Center for Infectious Disease"/>
            <person name="Earl A."/>
            <person name="Ward D."/>
            <person name="Feldgarden M."/>
            <person name="Gevers D."/>
            <person name="Sizova M."/>
            <person name="Hazen A."/>
            <person name="Epstein S."/>
            <person name="Walker B."/>
            <person name="Young S."/>
            <person name="Zeng Q."/>
            <person name="Gargeya S."/>
            <person name="Fitzgerald M."/>
            <person name="Haas B."/>
            <person name="Abouelleil A."/>
            <person name="Allen A.W."/>
            <person name="Alvarado L."/>
            <person name="Arachchi H.M."/>
            <person name="Berlin A.M."/>
            <person name="Chapman S.B."/>
            <person name="Gainer-Dewar J."/>
            <person name="Goldberg J."/>
            <person name="Griggs A."/>
            <person name="Gujja S."/>
            <person name="Hansen M."/>
            <person name="Howarth C."/>
            <person name="Imamovic A."/>
            <person name="Ireland A."/>
            <person name="Larimer J."/>
            <person name="McCowan C."/>
            <person name="Murphy C."/>
            <person name="Pearson M."/>
            <person name="Poon T.W."/>
            <person name="Priest M."/>
            <person name="Roberts A."/>
            <person name="Saif S."/>
            <person name="Shea T."/>
            <person name="Sisk P."/>
            <person name="Sykes S."/>
            <person name="Wortman J."/>
            <person name="Nusbaum C."/>
            <person name="Birren B."/>
        </authorList>
    </citation>
    <scope>NUCLEOTIDE SEQUENCE [LARGE SCALE GENOMIC DNA]</scope>
    <source>
        <strain evidence="1">ACB1</strain>
    </source>
</reference>
<keyword evidence="2" id="KW-1185">Reference proteome</keyword>
<evidence type="ECO:0000313" key="1">
    <source>
        <dbReference type="EMBL" id="EHL11887.1"/>
    </source>
</evidence>
<comment type="caution">
    <text evidence="1">The sequence shown here is derived from an EMBL/GenBank/DDBJ whole genome shotgun (WGS) entry which is preliminary data.</text>
</comment>
<dbReference type="RefSeq" id="WP_009534577.1">
    <property type="nucleotide sequence ID" value="NZ_KE148312.1"/>
</dbReference>
<proteinExistence type="predicted"/>
<organism evidence="1 2">
    <name type="scientific">Oribacterium parvum ACB1</name>
    <dbReference type="NCBI Taxonomy" id="796943"/>
    <lineage>
        <taxon>Bacteria</taxon>
        <taxon>Bacillati</taxon>
        <taxon>Bacillota</taxon>
        <taxon>Clostridia</taxon>
        <taxon>Lachnospirales</taxon>
        <taxon>Lachnospiraceae</taxon>
        <taxon>Oribacterium</taxon>
    </lineage>
</organism>
<name>G9WMY4_9FIRM</name>
<sequence length="56" mass="6925">MKQSERRIWLIQELQKEMPEYSHYPIPKTSEEQWRFLRGQKQKGIGETLREQYEVS</sequence>
<reference evidence="1" key="1">
    <citation type="submission" date="2011-08" db="EMBL/GenBank/DDBJ databases">
        <authorList>
            <consortium name="The Broad Institute Genome Sequencing Platform"/>
            <person name="Earl A."/>
            <person name="Ward D."/>
            <person name="Feldgarden M."/>
            <person name="Gevers D."/>
            <person name="Sizova M."/>
            <person name="Hazen A."/>
            <person name="Epstein S."/>
            <person name="Young S.K."/>
            <person name="Zeng Q."/>
            <person name="Gargeya S."/>
            <person name="Fitzgerald M."/>
            <person name="Haas B."/>
            <person name="Abouelleil A."/>
            <person name="Alvarado L."/>
            <person name="Arachchi H.M."/>
            <person name="Berlin A."/>
            <person name="Brown A."/>
            <person name="Chapman S.B."/>
            <person name="Chen Z."/>
            <person name="Dunbar C."/>
            <person name="Freedman E."/>
            <person name="Gearin G."/>
            <person name="Gellesch M."/>
            <person name="Goldberg J."/>
            <person name="Griggs A."/>
            <person name="Gujja S."/>
            <person name="Heiman D."/>
            <person name="Howarth C."/>
            <person name="Larson L."/>
            <person name="Lui A."/>
            <person name="MacDonald P.J.P."/>
            <person name="Montmayeur A."/>
            <person name="Murphy C."/>
            <person name="Neiman D."/>
            <person name="Pearson M."/>
            <person name="Priest M."/>
            <person name="Roberts A."/>
            <person name="Saif S."/>
            <person name="Shea T."/>
            <person name="Shenoy N."/>
            <person name="Sisk P."/>
            <person name="Stolte C."/>
            <person name="Sykes S."/>
            <person name="Wortman J."/>
            <person name="Nusbaum C."/>
            <person name="Birren B."/>
        </authorList>
    </citation>
    <scope>NUCLEOTIDE SEQUENCE</scope>
    <source>
        <strain evidence="1">ACB1</strain>
    </source>
</reference>
<dbReference type="STRING" id="796943.HMPREF9625_00717"/>
<dbReference type="EMBL" id="AFZC02000003">
    <property type="protein sequence ID" value="EHL11887.1"/>
    <property type="molecule type" value="Genomic_DNA"/>
</dbReference>
<dbReference type="AlphaFoldDB" id="G9WMY4"/>
<accession>G9WMY4</accession>